<comment type="caution">
    <text evidence="1">The sequence shown here is derived from an EMBL/GenBank/DDBJ whole genome shotgun (WGS) entry which is preliminary data.</text>
</comment>
<proteinExistence type="predicted"/>
<evidence type="ECO:0000313" key="2">
    <source>
        <dbReference type="Proteomes" id="UP000469452"/>
    </source>
</evidence>
<dbReference type="AlphaFoldDB" id="A0A6A5ABS9"/>
<dbReference type="EMBL" id="VJMI01014097">
    <property type="protein sequence ID" value="KAF0746069.1"/>
    <property type="molecule type" value="Genomic_DNA"/>
</dbReference>
<gene>
    <name evidence="1" type="ORF">AaE_008279</name>
</gene>
<reference evidence="1 2" key="1">
    <citation type="submission" date="2019-06" db="EMBL/GenBank/DDBJ databases">
        <title>Genomics analysis of Aphanomyces spp. identifies a new class of oomycete effector associated with host adaptation.</title>
        <authorList>
            <person name="Gaulin E."/>
        </authorList>
    </citation>
    <scope>NUCLEOTIDE SEQUENCE [LARGE SCALE GENOMIC DNA]</scope>
    <source>
        <strain evidence="1 2">E</strain>
    </source>
</reference>
<dbReference type="Proteomes" id="UP000469452">
    <property type="component" value="Unassembled WGS sequence"/>
</dbReference>
<evidence type="ECO:0000313" key="1">
    <source>
        <dbReference type="EMBL" id="KAF0746069.1"/>
    </source>
</evidence>
<name>A0A6A5ABS9_APHAT</name>
<protein>
    <submittedName>
        <fullName evidence="1">Uncharacterized protein</fullName>
    </submittedName>
</protein>
<sequence length="267" mass="29436">MTRPIPPHLDHVASLVRSNCPPHRTGKTDWLATSLQVLCTFDDPDKQPAVTQSCRFKLKPSYRFASSVHVVSKHSGYTESTMAQGRFVNAIQKVMSMFSVQARIGSVVHNATEAKPHRSLGWKSTVTSYTHVPAAPNHRVVLHVTVPLKLRAQVLKKQLHLVCITAGPGGIWVIEKITPDGREIQCRSAIPTDTGTFEWEAVVDGDSMIVRNVTTATVPVEVALATPLNFESRLTVFSLFDVNTVGKTMSFPTVSWSGSQSMWDSQF</sequence>
<organism evidence="1 2">
    <name type="scientific">Aphanomyces astaci</name>
    <name type="common">Crayfish plague agent</name>
    <dbReference type="NCBI Taxonomy" id="112090"/>
    <lineage>
        <taxon>Eukaryota</taxon>
        <taxon>Sar</taxon>
        <taxon>Stramenopiles</taxon>
        <taxon>Oomycota</taxon>
        <taxon>Saprolegniomycetes</taxon>
        <taxon>Saprolegniales</taxon>
        <taxon>Verrucalvaceae</taxon>
        <taxon>Aphanomyces</taxon>
    </lineage>
</organism>
<accession>A0A6A5ABS9</accession>